<reference evidence="1" key="1">
    <citation type="submission" date="2014-12" db="EMBL/GenBank/DDBJ databases">
        <title>Insight into the proteome of Arion vulgaris.</title>
        <authorList>
            <person name="Aradska J."/>
            <person name="Bulat T."/>
            <person name="Smidak R."/>
            <person name="Sarate P."/>
            <person name="Gangsoo J."/>
            <person name="Sialana F."/>
            <person name="Bilban M."/>
            <person name="Lubec G."/>
        </authorList>
    </citation>
    <scope>NUCLEOTIDE SEQUENCE</scope>
    <source>
        <tissue evidence="1">Skin</tissue>
    </source>
</reference>
<gene>
    <name evidence="1" type="primary">ORF47340</name>
</gene>
<accession>A0A0B6Z3E8</accession>
<dbReference type="EMBL" id="HACG01016279">
    <property type="protein sequence ID" value="CEK63144.1"/>
    <property type="molecule type" value="Transcribed_RNA"/>
</dbReference>
<proteinExistence type="predicted"/>
<evidence type="ECO:0000313" key="1">
    <source>
        <dbReference type="EMBL" id="CEK63144.1"/>
    </source>
</evidence>
<dbReference type="AlphaFoldDB" id="A0A0B6Z3E8"/>
<sequence length="60" mass="7154">RAWKELIRKTSFIEIMIRAQSGGIKYGVKDVSHRYHGAHRHCIGYRWSTLSYQNYETILK</sequence>
<feature type="non-terminal residue" evidence="1">
    <location>
        <position position="1"/>
    </location>
</feature>
<name>A0A0B6Z3E8_9EUPU</name>
<protein>
    <submittedName>
        <fullName evidence="1">Uncharacterized protein</fullName>
    </submittedName>
</protein>
<organism evidence="1">
    <name type="scientific">Arion vulgaris</name>
    <dbReference type="NCBI Taxonomy" id="1028688"/>
    <lineage>
        <taxon>Eukaryota</taxon>
        <taxon>Metazoa</taxon>
        <taxon>Spiralia</taxon>
        <taxon>Lophotrochozoa</taxon>
        <taxon>Mollusca</taxon>
        <taxon>Gastropoda</taxon>
        <taxon>Heterobranchia</taxon>
        <taxon>Euthyneura</taxon>
        <taxon>Panpulmonata</taxon>
        <taxon>Eupulmonata</taxon>
        <taxon>Stylommatophora</taxon>
        <taxon>Helicina</taxon>
        <taxon>Arionoidea</taxon>
        <taxon>Arionidae</taxon>
        <taxon>Arion</taxon>
    </lineage>
</organism>